<evidence type="ECO:0000256" key="4">
    <source>
        <dbReference type="ARBA" id="ARBA00023242"/>
    </source>
</evidence>
<dbReference type="OrthoDB" id="730183at2759"/>
<evidence type="ECO:0000256" key="3">
    <source>
        <dbReference type="ARBA" id="ARBA00023163"/>
    </source>
</evidence>
<dbReference type="Proteomes" id="UP000823388">
    <property type="component" value="Chromosome 1N"/>
</dbReference>
<dbReference type="SUPFAM" id="SSF101941">
    <property type="entry name" value="NAC domain"/>
    <property type="match status" value="1"/>
</dbReference>
<dbReference type="Gene3D" id="2.170.150.80">
    <property type="entry name" value="NAC domain"/>
    <property type="match status" value="1"/>
</dbReference>
<gene>
    <name evidence="7" type="ORF">PVAP13_1NG526900</name>
</gene>
<name>A0A8T0WZU1_PANVG</name>
<evidence type="ECO:0000256" key="1">
    <source>
        <dbReference type="ARBA" id="ARBA00023015"/>
    </source>
</evidence>
<dbReference type="Pfam" id="PF02365">
    <property type="entry name" value="NAM"/>
    <property type="match status" value="1"/>
</dbReference>
<dbReference type="AlphaFoldDB" id="A0A8T0WZU1"/>
<dbReference type="GO" id="GO:0006355">
    <property type="term" value="P:regulation of DNA-templated transcription"/>
    <property type="evidence" value="ECO:0007669"/>
    <property type="project" value="InterPro"/>
</dbReference>
<dbReference type="InterPro" id="IPR036093">
    <property type="entry name" value="NAC_dom_sf"/>
</dbReference>
<feature type="domain" description="NAC" evidence="6">
    <location>
        <begin position="10"/>
        <end position="160"/>
    </location>
</feature>
<dbReference type="InterPro" id="IPR003441">
    <property type="entry name" value="NAC-dom"/>
</dbReference>
<evidence type="ECO:0000313" key="7">
    <source>
        <dbReference type="EMBL" id="KAG2654822.1"/>
    </source>
</evidence>
<dbReference type="EMBL" id="CM029038">
    <property type="protein sequence ID" value="KAG2654822.1"/>
    <property type="molecule type" value="Genomic_DNA"/>
</dbReference>
<keyword evidence="4" id="KW-0539">Nucleus</keyword>
<organism evidence="7 8">
    <name type="scientific">Panicum virgatum</name>
    <name type="common">Blackwell switchgrass</name>
    <dbReference type="NCBI Taxonomy" id="38727"/>
    <lineage>
        <taxon>Eukaryota</taxon>
        <taxon>Viridiplantae</taxon>
        <taxon>Streptophyta</taxon>
        <taxon>Embryophyta</taxon>
        <taxon>Tracheophyta</taxon>
        <taxon>Spermatophyta</taxon>
        <taxon>Magnoliopsida</taxon>
        <taxon>Liliopsida</taxon>
        <taxon>Poales</taxon>
        <taxon>Poaceae</taxon>
        <taxon>PACMAD clade</taxon>
        <taxon>Panicoideae</taxon>
        <taxon>Panicodae</taxon>
        <taxon>Paniceae</taxon>
        <taxon>Panicinae</taxon>
        <taxon>Panicum</taxon>
        <taxon>Panicum sect. Hiantes</taxon>
    </lineage>
</organism>
<proteinExistence type="predicted"/>
<evidence type="ECO:0000259" key="6">
    <source>
        <dbReference type="PROSITE" id="PS51005"/>
    </source>
</evidence>
<dbReference type="PROSITE" id="PS51005">
    <property type="entry name" value="NAC"/>
    <property type="match status" value="1"/>
</dbReference>
<evidence type="ECO:0000256" key="5">
    <source>
        <dbReference type="SAM" id="MobiDB-lite"/>
    </source>
</evidence>
<evidence type="ECO:0000256" key="2">
    <source>
        <dbReference type="ARBA" id="ARBA00023125"/>
    </source>
</evidence>
<accession>A0A8T0WZU1</accession>
<dbReference type="PANTHER" id="PTHR31744:SF207">
    <property type="entry name" value="OS02G0810900 PROTEIN"/>
    <property type="match status" value="1"/>
</dbReference>
<protein>
    <recommendedName>
        <fullName evidence="6">NAC domain-containing protein</fullName>
    </recommendedName>
</protein>
<dbReference type="PANTHER" id="PTHR31744">
    <property type="entry name" value="PROTEIN CUP-SHAPED COTYLEDON 2-RELATED"/>
    <property type="match status" value="1"/>
</dbReference>
<keyword evidence="8" id="KW-1185">Reference proteome</keyword>
<comment type="caution">
    <text evidence="7">The sequence shown here is derived from an EMBL/GenBank/DDBJ whole genome shotgun (WGS) entry which is preliminary data.</text>
</comment>
<dbReference type="GO" id="GO:0003677">
    <property type="term" value="F:DNA binding"/>
    <property type="evidence" value="ECO:0007669"/>
    <property type="project" value="UniProtKB-KW"/>
</dbReference>
<keyword evidence="2" id="KW-0238">DNA-binding</keyword>
<evidence type="ECO:0000313" key="8">
    <source>
        <dbReference type="Proteomes" id="UP000823388"/>
    </source>
</evidence>
<keyword evidence="1" id="KW-0805">Transcription regulation</keyword>
<keyword evidence="3" id="KW-0804">Transcription</keyword>
<feature type="region of interest" description="Disordered" evidence="5">
    <location>
        <begin position="178"/>
        <end position="216"/>
    </location>
</feature>
<sequence length="295" mass="32538">MGLRDIELTLPPGFRFYPSDEELVCHYLHSKVANERIAGAGGAMVEVDLHTHEPWELPDVAKLSTNEWYFFSFRDRKYATGLRTNRATKSGYWKATGKDRVIHNPKAAGRAVVGMRKTLVFYCGRAPNGIKTSWVMHEFRMENPHTPPKEDWVLCRVFYKKKADTMDYAMDSDQDVAMPRSADHPSYSPSFPALGSGHYHLPPPPPSDQHAGAGAGSLNDFPAAMALLHHQHNSMFSFPAQPHDGGDVVLAAPAAVGSRDGTGTGAGDQCGSGVLMDLAGLDEHYNYNYNSLMQM</sequence>
<reference evidence="7" key="1">
    <citation type="submission" date="2020-05" db="EMBL/GenBank/DDBJ databases">
        <title>WGS assembly of Panicum virgatum.</title>
        <authorList>
            <person name="Lovell J.T."/>
            <person name="Jenkins J."/>
            <person name="Shu S."/>
            <person name="Juenger T.E."/>
            <person name="Schmutz J."/>
        </authorList>
    </citation>
    <scope>NUCLEOTIDE SEQUENCE</scope>
    <source>
        <strain evidence="7">AP13</strain>
    </source>
</reference>